<dbReference type="InterPro" id="IPR011049">
    <property type="entry name" value="Serralysin-like_metalloprot_C"/>
</dbReference>
<dbReference type="PANTHER" id="PTHR38340:SF1">
    <property type="entry name" value="S-LAYER PROTEIN"/>
    <property type="match status" value="1"/>
</dbReference>
<dbReference type="InterPro" id="IPR018511">
    <property type="entry name" value="Hemolysin-typ_Ca-bd_CS"/>
</dbReference>
<evidence type="ECO:0000256" key="2">
    <source>
        <dbReference type="ARBA" id="ARBA00022525"/>
    </source>
</evidence>
<evidence type="ECO:0000313" key="4">
    <source>
        <dbReference type="Proteomes" id="UP000786693"/>
    </source>
</evidence>
<dbReference type="SUPFAM" id="SSF51120">
    <property type="entry name" value="beta-Roll"/>
    <property type="match status" value="2"/>
</dbReference>
<dbReference type="Pfam" id="PF00353">
    <property type="entry name" value="HemolysinCabind"/>
    <property type="match status" value="2"/>
</dbReference>
<keyword evidence="2" id="KW-0964">Secreted</keyword>
<evidence type="ECO:0008006" key="5">
    <source>
        <dbReference type="Google" id="ProtNLM"/>
    </source>
</evidence>
<evidence type="ECO:0000256" key="1">
    <source>
        <dbReference type="ARBA" id="ARBA00004613"/>
    </source>
</evidence>
<dbReference type="RefSeq" id="WP_220750566.1">
    <property type="nucleotide sequence ID" value="NZ_BPFH01000011.1"/>
</dbReference>
<evidence type="ECO:0000313" key="3">
    <source>
        <dbReference type="EMBL" id="GIT97083.1"/>
    </source>
</evidence>
<comment type="caution">
    <text evidence="3">The sequence shown here is derived from an EMBL/GenBank/DDBJ whole genome shotgun (WGS) entry which is preliminary data.</text>
</comment>
<sequence length="878" mass="90244">MARSLGAPIRLDQQGPDATQALVSAGLQDGSVVLGWLTQAGLRVQDVAPFDLPSATGAFTAAPGARTPNAGLLSAEWIGLDAIGQDAIALAWYEDDDVFDGPITGRVVTQVFNRDGTALTDPVVVVADRQVDDVEVTALGSDRYAVAYGSFVSADDASSPFRRDVQIFDGRTAQPIGDPIRLGSSGGDVSVAMTAADTFTAIWEFGNGLAGQSFLSDGTPVGDSFAYLLPEGIGAAEVSVTDLPNAGFAVAWSQDEGQGADSAYSLVLQRFDATGVAVGPLTTLTDVPQTSFFDHALTALEDGTIIAAWEDRAFGRPTDVVARVVAADGTLGQDILLAGEVTEGQGVPAVTAIDGRNALVSWVEVTDSFFFAGEVTAAIVNTDPSTPAVTEAEVARDLRDALVEAQAVDTENVTQVIDYAGLVADGGERVGKALRSISIANAMQELSTFGAISAELRQDVRISPFFLSELGDVGFDNLALRNADLVNKVTTLFGKLDRALPVVGAAVEYELNTRVDGPDQGDLVELADTLVSELVGRAAGGVAAIVAGGLIITLGGPAILVGAVAGGTALAVSYFTTEALDEGNAFQPFFERVFNDGAPGVPYNLSNPADGLLQVPGGIMQFQQASMFFASAPVFEPTGSALTWDSETEIQGGMGPDTIQGGALDNTINGAGGDDSLLGGPGNDTLDGGAGGDRLEGGIGDDVYIIDDLRDRVFEDPGGGFDEVRTSVDFSAGQQEVERLVALGTDDIRLVGTSVANTLIGNAGSNVLIGGGGQDTMQGGAGADVFVLLGRDSRIEIQDFGPGDRLAIDDRLLGLGEASTSPRALTQETALALLREGRAGFDGRTGTLLLDTDGSGPGGLKPVVSLGGSIAVDDILIF</sequence>
<comment type="subcellular location">
    <subcellularLocation>
        <location evidence="1">Secreted</location>
    </subcellularLocation>
</comment>
<dbReference type="Gene3D" id="2.150.10.10">
    <property type="entry name" value="Serralysin-like metalloprotease, C-terminal"/>
    <property type="match status" value="2"/>
</dbReference>
<proteinExistence type="predicted"/>
<organism evidence="3 4">
    <name type="scientific">Jannaschia pagri</name>
    <dbReference type="NCBI Taxonomy" id="2829797"/>
    <lineage>
        <taxon>Bacteria</taxon>
        <taxon>Pseudomonadati</taxon>
        <taxon>Pseudomonadota</taxon>
        <taxon>Alphaproteobacteria</taxon>
        <taxon>Rhodobacterales</taxon>
        <taxon>Roseobacteraceae</taxon>
        <taxon>Jannaschia</taxon>
    </lineage>
</organism>
<reference evidence="3 4" key="1">
    <citation type="submission" date="2021-05" db="EMBL/GenBank/DDBJ databases">
        <title>Bacteria Genome sequencing.</title>
        <authorList>
            <person name="Takabe Y."/>
            <person name="Nakajima Y."/>
            <person name="Suzuki S."/>
            <person name="Shiozaki T."/>
        </authorList>
    </citation>
    <scope>NUCLEOTIDE SEQUENCE [LARGE SCALE GENOMIC DNA]</scope>
    <source>
        <strain evidence="3 4">AI_62</strain>
    </source>
</reference>
<dbReference type="EMBL" id="BPFH01000011">
    <property type="protein sequence ID" value="GIT97083.1"/>
    <property type="molecule type" value="Genomic_DNA"/>
</dbReference>
<gene>
    <name evidence="3" type="ORF">JANAI62_37060</name>
</gene>
<dbReference type="Proteomes" id="UP000786693">
    <property type="component" value="Unassembled WGS sequence"/>
</dbReference>
<dbReference type="PRINTS" id="PR00313">
    <property type="entry name" value="CABNDNGRPT"/>
</dbReference>
<dbReference type="InterPro" id="IPR050557">
    <property type="entry name" value="RTX_toxin/Mannuronan_C5-epim"/>
</dbReference>
<accession>A0ABQ4NRU3</accession>
<dbReference type="PANTHER" id="PTHR38340">
    <property type="entry name" value="S-LAYER PROTEIN"/>
    <property type="match status" value="1"/>
</dbReference>
<keyword evidence="4" id="KW-1185">Reference proteome</keyword>
<dbReference type="PROSITE" id="PS00330">
    <property type="entry name" value="HEMOLYSIN_CALCIUM"/>
    <property type="match status" value="2"/>
</dbReference>
<dbReference type="InterPro" id="IPR001343">
    <property type="entry name" value="Hemolysn_Ca-bd"/>
</dbReference>
<protein>
    <recommendedName>
        <fullName evidence="5">Ca2+-binding protein, RTX toxin-related</fullName>
    </recommendedName>
</protein>
<name>A0ABQ4NRU3_9RHOB</name>